<proteinExistence type="predicted"/>
<reference evidence="9" key="1">
    <citation type="submission" date="2017-06" db="EMBL/GenBank/DDBJ databases">
        <authorList>
            <person name="Varghese N."/>
            <person name="Submissions S."/>
        </authorList>
    </citation>
    <scope>NUCLEOTIDE SEQUENCE [LARGE SCALE GENOMIC DNA]</scope>
    <source>
        <strain evidence="9">DSM 45423</strain>
    </source>
</reference>
<feature type="transmembrane region" description="Helical" evidence="7">
    <location>
        <begin position="76"/>
        <end position="98"/>
    </location>
</feature>
<feature type="region of interest" description="Disordered" evidence="6">
    <location>
        <begin position="1"/>
        <end position="46"/>
    </location>
</feature>
<evidence type="ECO:0000313" key="9">
    <source>
        <dbReference type="Proteomes" id="UP000198386"/>
    </source>
</evidence>
<feature type="transmembrane region" description="Helical" evidence="7">
    <location>
        <begin position="180"/>
        <end position="204"/>
    </location>
</feature>
<dbReference type="NCBIfam" id="TIGR00765">
    <property type="entry name" value="yihY_not_rbn"/>
    <property type="match status" value="1"/>
</dbReference>
<feature type="region of interest" description="Disordered" evidence="6">
    <location>
        <begin position="321"/>
        <end position="348"/>
    </location>
</feature>
<evidence type="ECO:0000256" key="6">
    <source>
        <dbReference type="SAM" id="MobiDB-lite"/>
    </source>
</evidence>
<accession>A0A238ZJK3</accession>
<evidence type="ECO:0000256" key="1">
    <source>
        <dbReference type="ARBA" id="ARBA00004651"/>
    </source>
</evidence>
<dbReference type="AlphaFoldDB" id="A0A238ZJK3"/>
<feature type="compositionally biased region" description="Polar residues" evidence="6">
    <location>
        <begin position="9"/>
        <end position="26"/>
    </location>
</feature>
<sequence>MARPHGSRAANTEASKPTRFSGNSTGDPAPHDDKVNSTRFDNAPRGTDTKATFFGTVKRTVKEFSEDNLTDWAASLTYYGVLALFPALIALTSIVGLLTTPQQLTDALTTVVPASAADTLGPVIEQVAGSQSTAGFGLVLGLVGAVWSASGYVGAFTRASNVVYETPEGRKFWKLKPLQLLVTLVGILFAAVIVAMLVLSGGVVEAIASAVGIGDTALTVWNVVKWPVILVILALMIAVLYYSTPNVKLRGFRFISPGAGVAILVAVIASAAFAFYVANFGSYNKTYGALAGVVVFLIWFWLINVALLFGIEFDAEKERTKELKEGVPGAEKEIQLDARAEPKPRNTN</sequence>
<feature type="transmembrane region" description="Helical" evidence="7">
    <location>
        <begin position="289"/>
        <end position="311"/>
    </location>
</feature>
<dbReference type="PANTHER" id="PTHR30213">
    <property type="entry name" value="INNER MEMBRANE PROTEIN YHJD"/>
    <property type="match status" value="1"/>
</dbReference>
<dbReference type="Pfam" id="PF03631">
    <property type="entry name" value="Virul_fac_BrkB"/>
    <property type="match status" value="1"/>
</dbReference>
<keyword evidence="4 7" id="KW-1133">Transmembrane helix</keyword>
<evidence type="ECO:0000256" key="3">
    <source>
        <dbReference type="ARBA" id="ARBA00022692"/>
    </source>
</evidence>
<comment type="subcellular location">
    <subcellularLocation>
        <location evidence="1">Cell membrane</location>
        <topology evidence="1">Multi-pass membrane protein</topology>
    </subcellularLocation>
</comment>
<dbReference type="OrthoDB" id="9781030at2"/>
<organism evidence="8 9">
    <name type="scientific">Geodermatophilus saharensis</name>
    <dbReference type="NCBI Taxonomy" id="1137994"/>
    <lineage>
        <taxon>Bacteria</taxon>
        <taxon>Bacillati</taxon>
        <taxon>Actinomycetota</taxon>
        <taxon>Actinomycetes</taxon>
        <taxon>Geodermatophilales</taxon>
        <taxon>Geodermatophilaceae</taxon>
        <taxon>Geodermatophilus</taxon>
    </lineage>
</organism>
<protein>
    <submittedName>
        <fullName evidence="8">Membrane protein</fullName>
    </submittedName>
</protein>
<dbReference type="Proteomes" id="UP000198386">
    <property type="component" value="Unassembled WGS sequence"/>
</dbReference>
<evidence type="ECO:0000256" key="2">
    <source>
        <dbReference type="ARBA" id="ARBA00022475"/>
    </source>
</evidence>
<feature type="transmembrane region" description="Helical" evidence="7">
    <location>
        <begin position="224"/>
        <end position="242"/>
    </location>
</feature>
<name>A0A238ZJK3_9ACTN</name>
<dbReference type="PANTHER" id="PTHR30213:SF0">
    <property type="entry name" value="UPF0761 MEMBRANE PROTEIN YIHY"/>
    <property type="match status" value="1"/>
</dbReference>
<feature type="transmembrane region" description="Helical" evidence="7">
    <location>
        <begin position="254"/>
        <end position="277"/>
    </location>
</feature>
<dbReference type="InterPro" id="IPR017039">
    <property type="entry name" value="Virul_fac_BrkB"/>
</dbReference>
<keyword evidence="3 7" id="KW-0812">Transmembrane</keyword>
<evidence type="ECO:0000256" key="4">
    <source>
        <dbReference type="ARBA" id="ARBA00022989"/>
    </source>
</evidence>
<gene>
    <name evidence="8" type="ORF">SAMN04488107_0099</name>
</gene>
<evidence type="ECO:0000256" key="7">
    <source>
        <dbReference type="SAM" id="Phobius"/>
    </source>
</evidence>
<evidence type="ECO:0000256" key="5">
    <source>
        <dbReference type="ARBA" id="ARBA00023136"/>
    </source>
</evidence>
<keyword evidence="5 7" id="KW-0472">Membrane</keyword>
<dbReference type="RefSeq" id="WP_089401975.1">
    <property type="nucleotide sequence ID" value="NZ_FZOH01000001.1"/>
</dbReference>
<keyword evidence="2" id="KW-1003">Cell membrane</keyword>
<keyword evidence="9" id="KW-1185">Reference proteome</keyword>
<dbReference type="EMBL" id="FZOH01000001">
    <property type="protein sequence ID" value="SNR82873.1"/>
    <property type="molecule type" value="Genomic_DNA"/>
</dbReference>
<dbReference type="GO" id="GO:0005886">
    <property type="term" value="C:plasma membrane"/>
    <property type="evidence" value="ECO:0007669"/>
    <property type="project" value="UniProtKB-SubCell"/>
</dbReference>
<evidence type="ECO:0000313" key="8">
    <source>
        <dbReference type="EMBL" id="SNR82873.1"/>
    </source>
</evidence>